<dbReference type="GO" id="GO:0045490">
    <property type="term" value="P:pectin catabolic process"/>
    <property type="evidence" value="ECO:0007669"/>
    <property type="project" value="UniProtKB-UniRule"/>
</dbReference>
<dbReference type="Pfam" id="PF01095">
    <property type="entry name" value="Pectinesterase"/>
    <property type="match status" value="1"/>
</dbReference>
<keyword evidence="5 8" id="KW-0378">Hydrolase</keyword>
<dbReference type="FunFam" id="2.160.20.10:FF:000029">
    <property type="entry name" value="Pectinesterase 4"/>
    <property type="match status" value="1"/>
</dbReference>
<dbReference type="InterPro" id="IPR011050">
    <property type="entry name" value="Pectin_lyase_fold/virulence"/>
</dbReference>
<feature type="domain" description="Pectinesterase catalytic" evidence="9">
    <location>
        <begin position="288"/>
        <end position="591"/>
    </location>
</feature>
<dbReference type="InterPro" id="IPR012334">
    <property type="entry name" value="Pectin_lyas_fold"/>
</dbReference>
<dbReference type="Proteomes" id="UP000008021">
    <property type="component" value="Chromosome 1"/>
</dbReference>
<keyword evidence="8" id="KW-0961">Cell wall biogenesis/degradation</keyword>
<dbReference type="eggNOG" id="ENOG502QW0X">
    <property type="taxonomic scope" value="Eukaryota"/>
</dbReference>
<organism evidence="10">
    <name type="scientific">Oryza meridionalis</name>
    <dbReference type="NCBI Taxonomy" id="40149"/>
    <lineage>
        <taxon>Eukaryota</taxon>
        <taxon>Viridiplantae</taxon>
        <taxon>Streptophyta</taxon>
        <taxon>Embryophyta</taxon>
        <taxon>Tracheophyta</taxon>
        <taxon>Spermatophyta</taxon>
        <taxon>Magnoliopsida</taxon>
        <taxon>Liliopsida</taxon>
        <taxon>Poales</taxon>
        <taxon>Poaceae</taxon>
        <taxon>BOP clade</taxon>
        <taxon>Oryzoideae</taxon>
        <taxon>Oryzeae</taxon>
        <taxon>Oryzinae</taxon>
        <taxon>Oryza</taxon>
    </lineage>
</organism>
<name>A0A0E0CB40_9ORYZ</name>
<protein>
    <recommendedName>
        <fullName evidence="3 8">Pectinesterase</fullName>
        <ecNumber evidence="3 8">3.1.1.11</ecNumber>
    </recommendedName>
</protein>
<evidence type="ECO:0000256" key="1">
    <source>
        <dbReference type="ARBA" id="ARBA00004191"/>
    </source>
</evidence>
<dbReference type="GO" id="GO:0030599">
    <property type="term" value="F:pectinesterase activity"/>
    <property type="evidence" value="ECO:0007669"/>
    <property type="project" value="UniProtKB-UniRule"/>
</dbReference>
<feature type="active site" evidence="7">
    <location>
        <position position="436"/>
    </location>
</feature>
<comment type="pathway">
    <text evidence="2 8">Glycan metabolism; pectin degradation; 2-dehydro-3-deoxy-D-gluconate from pectin: step 1/5.</text>
</comment>
<dbReference type="InterPro" id="IPR035513">
    <property type="entry name" value="Invertase/methylesterase_inhib"/>
</dbReference>
<dbReference type="AlphaFoldDB" id="A0A0E0CB40"/>
<evidence type="ECO:0000256" key="5">
    <source>
        <dbReference type="ARBA" id="ARBA00022801"/>
    </source>
</evidence>
<dbReference type="EC" id="3.1.1.11" evidence="3 8"/>
<evidence type="ECO:0000256" key="3">
    <source>
        <dbReference type="ARBA" id="ARBA00013229"/>
    </source>
</evidence>
<keyword evidence="4 8" id="KW-0134">Cell wall</keyword>
<dbReference type="GO" id="GO:0042545">
    <property type="term" value="P:cell wall modification"/>
    <property type="evidence" value="ECO:0007669"/>
    <property type="project" value="UniProtKB-UniRule"/>
</dbReference>
<evidence type="ECO:0000313" key="11">
    <source>
        <dbReference type="Proteomes" id="UP000008021"/>
    </source>
</evidence>
<sequence>MIHPLHFFPPLPICPTKPLLPPPNSVADITNYSNHHYTLHSISHSTTRSTPSQTLSPMSPPPLRLLLFLLLLHLPSSLSSRHHHHHAPSPSKPAPASYAAPLAVLLACNATRFQPACVSTLSNASADASTPDLLATTLSALRARIPPAVSTARSVLAASSNVNLTNAATNCLTFLSLSTHRLSPPPSTSSPSLLSASTALLHLYDCWSAYKYVNFSRTISDAMAYLDDTIAVNSNYISMLAALQRYGDDTSRWAPPQTERDGYWPPAAAGSAADEDALGVPKGLPPNVTVCGAGCHYKTVGEAVAAAPDYGDEMFVVHVKEGVYKETVNVPWGKTNVVVVGDGMGKTVITGDLNADTPGVSTFNTATVGVLADGFMARDLTISNTAGPDAHQAVAFRSTGDRTVLDTVELLGHQDTLYAHAMRQFYTRCRVSGTVDFVFGNSATVLRDTALVVLPRQLRPEKGENDAVTAQGRTDPAQPTGIVLRGCIVNGSDDYMALYREKPDVHHVYLGRPWKEYSRTVYVGCTLSEIVQPRGWMAWNGDFALKTLYYGEYESAGPGGDGASGSRIGWSSQVPRDHVDVYSVASFIQGDKWIPKIH</sequence>
<reference evidence="10" key="2">
    <citation type="submission" date="2018-05" db="EMBL/GenBank/DDBJ databases">
        <title>OmerRS3 (Oryza meridionalis Reference Sequence Version 3).</title>
        <authorList>
            <person name="Zhang J."/>
            <person name="Kudrna D."/>
            <person name="Lee S."/>
            <person name="Talag J."/>
            <person name="Welchert J."/>
            <person name="Wing R.A."/>
        </authorList>
    </citation>
    <scope>NUCLEOTIDE SEQUENCE [LARGE SCALE GENOMIC DNA]</scope>
    <source>
        <strain evidence="10">cv. OR44</strain>
    </source>
</reference>
<dbReference type="PANTHER" id="PTHR31707">
    <property type="entry name" value="PECTINESTERASE"/>
    <property type="match status" value="1"/>
</dbReference>
<dbReference type="Gene3D" id="2.160.20.10">
    <property type="entry name" value="Single-stranded right-handed beta-helix, Pectin lyase-like"/>
    <property type="match status" value="1"/>
</dbReference>
<evidence type="ECO:0000256" key="4">
    <source>
        <dbReference type="ARBA" id="ARBA00022512"/>
    </source>
</evidence>
<dbReference type="SUPFAM" id="SSF51126">
    <property type="entry name" value="Pectin lyase-like"/>
    <property type="match status" value="1"/>
</dbReference>
<keyword evidence="8" id="KW-0964">Secreted</keyword>
<evidence type="ECO:0000259" key="9">
    <source>
        <dbReference type="Pfam" id="PF01095"/>
    </source>
</evidence>
<comment type="catalytic activity">
    <reaction evidence="8">
        <text>[(1-&gt;4)-alpha-D-galacturonosyl methyl ester](n) + n H2O = [(1-&gt;4)-alpha-D-galacturonosyl](n) + n methanol + n H(+)</text>
        <dbReference type="Rhea" id="RHEA:22380"/>
        <dbReference type="Rhea" id="RHEA-COMP:14570"/>
        <dbReference type="Rhea" id="RHEA-COMP:14573"/>
        <dbReference type="ChEBI" id="CHEBI:15377"/>
        <dbReference type="ChEBI" id="CHEBI:15378"/>
        <dbReference type="ChEBI" id="CHEBI:17790"/>
        <dbReference type="ChEBI" id="CHEBI:140522"/>
        <dbReference type="ChEBI" id="CHEBI:140523"/>
        <dbReference type="EC" id="3.1.1.11"/>
    </reaction>
</comment>
<dbReference type="SUPFAM" id="SSF101148">
    <property type="entry name" value="Plant invertase/pectin methylesterase inhibitor"/>
    <property type="match status" value="1"/>
</dbReference>
<accession>A0A0E0CB40</accession>
<keyword evidence="6 8" id="KW-0063">Aspartyl esterase</keyword>
<dbReference type="PROSITE" id="PS00800">
    <property type="entry name" value="PECTINESTERASE_1"/>
    <property type="match status" value="1"/>
</dbReference>
<dbReference type="Gene3D" id="1.20.140.40">
    <property type="entry name" value="Invertase/pectin methylesterase inhibitor family protein"/>
    <property type="match status" value="1"/>
</dbReference>
<dbReference type="InterPro" id="IPR018040">
    <property type="entry name" value="Pectinesterase_Tyr_AS"/>
</dbReference>
<comment type="subcellular location">
    <subcellularLocation>
        <location evidence="1 8">Secreted</location>
        <location evidence="1 8">Cell wall</location>
    </subcellularLocation>
</comment>
<proteinExistence type="predicted"/>
<evidence type="ECO:0000256" key="6">
    <source>
        <dbReference type="ARBA" id="ARBA00023085"/>
    </source>
</evidence>
<evidence type="ECO:0000256" key="7">
    <source>
        <dbReference type="PROSITE-ProRule" id="PRU10040"/>
    </source>
</evidence>
<dbReference type="HOGENOM" id="CLU_012243_9_3_1"/>
<evidence type="ECO:0000256" key="8">
    <source>
        <dbReference type="RuleBase" id="RU000589"/>
    </source>
</evidence>
<keyword evidence="11" id="KW-1185">Reference proteome</keyword>
<dbReference type="STRING" id="40149.A0A0E0CB40"/>
<dbReference type="EnsemblPlants" id="OMERI01G36260.1">
    <property type="protein sequence ID" value="OMERI01G36260.1"/>
    <property type="gene ID" value="OMERI01G36260"/>
</dbReference>
<dbReference type="Gramene" id="OMERI01G36260.1">
    <property type="protein sequence ID" value="OMERI01G36260.1"/>
    <property type="gene ID" value="OMERI01G36260"/>
</dbReference>
<dbReference type="PROSITE" id="PS00503">
    <property type="entry name" value="PECTINESTERASE_2"/>
    <property type="match status" value="1"/>
</dbReference>
<evidence type="ECO:0000313" key="10">
    <source>
        <dbReference type="EnsemblPlants" id="OMERI01G36260.1"/>
    </source>
</evidence>
<dbReference type="InterPro" id="IPR000070">
    <property type="entry name" value="Pectinesterase_cat"/>
</dbReference>
<comment type="function">
    <text evidence="8">Acts in the modification of cell walls via demethylesterification of cell wall pectin.</text>
</comment>
<dbReference type="InterPro" id="IPR033131">
    <property type="entry name" value="Pectinesterase_Asp_AS"/>
</dbReference>
<reference evidence="10" key="1">
    <citation type="submission" date="2015-04" db="UniProtKB">
        <authorList>
            <consortium name="EnsemblPlants"/>
        </authorList>
    </citation>
    <scope>IDENTIFICATION</scope>
</reference>
<dbReference type="UniPathway" id="UPA00545">
    <property type="reaction ID" value="UER00823"/>
</dbReference>
<evidence type="ECO:0000256" key="2">
    <source>
        <dbReference type="ARBA" id="ARBA00005184"/>
    </source>
</evidence>